<dbReference type="AlphaFoldDB" id="D7A9R8"/>
<evidence type="ECO:0000313" key="1">
    <source>
        <dbReference type="EMBL" id="ADH88844.1"/>
    </source>
</evidence>
<dbReference type="Proteomes" id="UP000006633">
    <property type="component" value="Chromosome"/>
</dbReference>
<gene>
    <name evidence="1" type="ordered locus">Snov_1534</name>
</gene>
<keyword evidence="2" id="KW-1185">Reference proteome</keyword>
<dbReference type="HOGENOM" id="CLU_188475_0_0_5"/>
<dbReference type="KEGG" id="sno:Snov_1534"/>
<protein>
    <submittedName>
        <fullName evidence="1">Uncharacterized protein</fullName>
    </submittedName>
</protein>
<name>D7A9R8_ANCN5</name>
<dbReference type="EMBL" id="CP002026">
    <property type="protein sequence ID" value="ADH88844.1"/>
    <property type="molecule type" value="Genomic_DNA"/>
</dbReference>
<dbReference type="OrthoDB" id="8452683at2"/>
<evidence type="ECO:0000313" key="2">
    <source>
        <dbReference type="Proteomes" id="UP000006633"/>
    </source>
</evidence>
<accession>D7A9R8</accession>
<dbReference type="eggNOG" id="ENOG50315CM">
    <property type="taxonomic scope" value="Bacteria"/>
</dbReference>
<sequence>MNNAVEERARAQCALDAQIYGVPEAQIPALVERLWPVVAREMMGVLDPETLPEPTDVAQREAEYRQLKRHMSVGG</sequence>
<proteinExistence type="predicted"/>
<organism evidence="1 2">
    <name type="scientific">Ancylobacter novellus (strain ATCC 8093 / DSM 506 / JCM 20403 / CCM 1077 / IAM 12100 / NBRC 12443 / NCIMB 10456)</name>
    <name type="common">Starkeya novella</name>
    <dbReference type="NCBI Taxonomy" id="639283"/>
    <lineage>
        <taxon>Bacteria</taxon>
        <taxon>Pseudomonadati</taxon>
        <taxon>Pseudomonadota</taxon>
        <taxon>Alphaproteobacteria</taxon>
        <taxon>Hyphomicrobiales</taxon>
        <taxon>Xanthobacteraceae</taxon>
        <taxon>Ancylobacter</taxon>
    </lineage>
</organism>
<reference evidence="1 2" key="1">
    <citation type="journal article" date="2012" name="Stand. Genomic Sci.">
        <title>Complete genome sequence of the facultatively chemolithoautotrophic and methylotrophic alpha Proteobacterium Starkeya novella type strain (ATCC 8093(T)).</title>
        <authorList>
            <person name="Kappler U."/>
            <person name="Davenport K."/>
            <person name="Beatson S."/>
            <person name="Lucas S."/>
            <person name="Lapidus A."/>
            <person name="Copeland A."/>
            <person name="Berry K.W."/>
            <person name="Glavina Del Rio T."/>
            <person name="Hammon N."/>
            <person name="Dalin E."/>
            <person name="Tice H."/>
            <person name="Pitluck S."/>
            <person name="Richardson P."/>
            <person name="Bruce D."/>
            <person name="Goodwin L.A."/>
            <person name="Han C."/>
            <person name="Tapia R."/>
            <person name="Detter J.C."/>
            <person name="Chang Y.J."/>
            <person name="Jeffries C.D."/>
            <person name="Land M."/>
            <person name="Hauser L."/>
            <person name="Kyrpides N.C."/>
            <person name="Goker M."/>
            <person name="Ivanova N."/>
            <person name="Klenk H.P."/>
            <person name="Woyke T."/>
        </authorList>
    </citation>
    <scope>NUCLEOTIDE SEQUENCE [LARGE SCALE GENOMIC DNA]</scope>
    <source>
        <strain evidence="2">ATCC 8093 / DSM 506 / JCM 20403 / CCM 1077 / IAM 12100 / NBRC 12443 / NCIMB 10456</strain>
    </source>
</reference>
<dbReference type="RefSeq" id="WP_013166348.1">
    <property type="nucleotide sequence ID" value="NC_014217.1"/>
</dbReference>